<feature type="region of interest" description="Disordered" evidence="1">
    <location>
        <begin position="40"/>
        <end position="61"/>
    </location>
</feature>
<feature type="non-terminal residue" evidence="2">
    <location>
        <position position="1"/>
    </location>
</feature>
<accession>A0AAV4UK72</accession>
<evidence type="ECO:0000313" key="3">
    <source>
        <dbReference type="Proteomes" id="UP001054945"/>
    </source>
</evidence>
<dbReference type="AlphaFoldDB" id="A0AAV4UK72"/>
<sequence length="61" mass="6328">VISSINGAARVFPAGVPLSFGPLNNQMIYAPLPSISLSTPPARFNSPSSGKVPSPEKPRPL</sequence>
<evidence type="ECO:0000256" key="1">
    <source>
        <dbReference type="SAM" id="MobiDB-lite"/>
    </source>
</evidence>
<evidence type="ECO:0000313" key="2">
    <source>
        <dbReference type="EMBL" id="GIY58183.1"/>
    </source>
</evidence>
<name>A0AAV4UK72_CAEEX</name>
<comment type="caution">
    <text evidence="2">The sequence shown here is derived from an EMBL/GenBank/DDBJ whole genome shotgun (WGS) entry which is preliminary data.</text>
</comment>
<proteinExistence type="predicted"/>
<dbReference type="Proteomes" id="UP001054945">
    <property type="component" value="Unassembled WGS sequence"/>
</dbReference>
<keyword evidence="3" id="KW-1185">Reference proteome</keyword>
<organism evidence="2 3">
    <name type="scientific">Caerostris extrusa</name>
    <name type="common">Bark spider</name>
    <name type="synonym">Caerostris bankana</name>
    <dbReference type="NCBI Taxonomy" id="172846"/>
    <lineage>
        <taxon>Eukaryota</taxon>
        <taxon>Metazoa</taxon>
        <taxon>Ecdysozoa</taxon>
        <taxon>Arthropoda</taxon>
        <taxon>Chelicerata</taxon>
        <taxon>Arachnida</taxon>
        <taxon>Araneae</taxon>
        <taxon>Araneomorphae</taxon>
        <taxon>Entelegynae</taxon>
        <taxon>Araneoidea</taxon>
        <taxon>Araneidae</taxon>
        <taxon>Caerostris</taxon>
    </lineage>
</organism>
<gene>
    <name evidence="2" type="ORF">CEXT_784751</name>
</gene>
<reference evidence="2 3" key="1">
    <citation type="submission" date="2021-06" db="EMBL/GenBank/DDBJ databases">
        <title>Caerostris extrusa draft genome.</title>
        <authorList>
            <person name="Kono N."/>
            <person name="Arakawa K."/>
        </authorList>
    </citation>
    <scope>NUCLEOTIDE SEQUENCE [LARGE SCALE GENOMIC DNA]</scope>
</reference>
<feature type="compositionally biased region" description="Polar residues" evidence="1">
    <location>
        <begin position="40"/>
        <end position="51"/>
    </location>
</feature>
<protein>
    <submittedName>
        <fullName evidence="2">Uncharacterized protein</fullName>
    </submittedName>
</protein>
<dbReference type="EMBL" id="BPLR01013031">
    <property type="protein sequence ID" value="GIY58183.1"/>
    <property type="molecule type" value="Genomic_DNA"/>
</dbReference>